<protein>
    <submittedName>
        <fullName evidence="1">Uncharacterized protein</fullName>
    </submittedName>
</protein>
<gene>
    <name evidence="1" type="ORF">L207DRAFT_636904</name>
</gene>
<evidence type="ECO:0000313" key="2">
    <source>
        <dbReference type="Proteomes" id="UP000235786"/>
    </source>
</evidence>
<keyword evidence="2" id="KW-1185">Reference proteome</keyword>
<reference evidence="1 2" key="1">
    <citation type="submission" date="2016-04" db="EMBL/GenBank/DDBJ databases">
        <title>A degradative enzymes factory behind the ericoid mycorrhizal symbiosis.</title>
        <authorList>
            <consortium name="DOE Joint Genome Institute"/>
            <person name="Martino E."/>
            <person name="Morin E."/>
            <person name="Grelet G."/>
            <person name="Kuo A."/>
            <person name="Kohler A."/>
            <person name="Daghino S."/>
            <person name="Barry K."/>
            <person name="Choi C."/>
            <person name="Cichocki N."/>
            <person name="Clum A."/>
            <person name="Copeland A."/>
            <person name="Hainaut M."/>
            <person name="Haridas S."/>
            <person name="Labutti K."/>
            <person name="Lindquist E."/>
            <person name="Lipzen A."/>
            <person name="Khouja H.-R."/>
            <person name="Murat C."/>
            <person name="Ohm R."/>
            <person name="Olson A."/>
            <person name="Spatafora J."/>
            <person name="Veneault-Fourrey C."/>
            <person name="Henrissat B."/>
            <person name="Grigoriev I."/>
            <person name="Martin F."/>
            <person name="Perotto S."/>
        </authorList>
    </citation>
    <scope>NUCLEOTIDE SEQUENCE [LARGE SCALE GENOMIC DNA]</scope>
    <source>
        <strain evidence="1 2">F</strain>
    </source>
</reference>
<name>A0A2J6REU4_HYAVF</name>
<dbReference type="AlphaFoldDB" id="A0A2J6REU4"/>
<evidence type="ECO:0000313" key="1">
    <source>
        <dbReference type="EMBL" id="PMD37041.1"/>
    </source>
</evidence>
<dbReference type="EMBL" id="KZ613950">
    <property type="protein sequence ID" value="PMD37041.1"/>
    <property type="molecule type" value="Genomic_DNA"/>
</dbReference>
<dbReference type="Proteomes" id="UP000235786">
    <property type="component" value="Unassembled WGS sequence"/>
</dbReference>
<accession>A0A2J6REU4</accession>
<proteinExistence type="predicted"/>
<organism evidence="1 2">
    <name type="scientific">Hyaloscypha variabilis (strain UAMH 11265 / GT02V1 / F)</name>
    <name type="common">Meliniomyces variabilis</name>
    <dbReference type="NCBI Taxonomy" id="1149755"/>
    <lineage>
        <taxon>Eukaryota</taxon>
        <taxon>Fungi</taxon>
        <taxon>Dikarya</taxon>
        <taxon>Ascomycota</taxon>
        <taxon>Pezizomycotina</taxon>
        <taxon>Leotiomycetes</taxon>
        <taxon>Helotiales</taxon>
        <taxon>Hyaloscyphaceae</taxon>
        <taxon>Hyaloscypha</taxon>
        <taxon>Hyaloscypha variabilis</taxon>
    </lineage>
</organism>
<sequence>MPITETLEPRAPEELQLKIFATKTSEDYIIIREVCDHLGREGYESRVIQTSAKPQDVKFGSQKALVFLIMGSFMLADGKVIGEEGVKMGDLMGKVGAGKGYVVEEELGMRVFGRSAVMVSYFFD</sequence>